<proteinExistence type="predicted"/>
<dbReference type="InterPro" id="IPR000792">
    <property type="entry name" value="Tscrpt_reg_LuxR_C"/>
</dbReference>
<dbReference type="PRINTS" id="PR00038">
    <property type="entry name" value="HTHLUXR"/>
</dbReference>
<dbReference type="AlphaFoldDB" id="A0A1C4FN21"/>
<dbReference type="SMART" id="SM00421">
    <property type="entry name" value="HTH_LUXR"/>
    <property type="match status" value="1"/>
</dbReference>
<organism evidence="4 5">
    <name type="scientific">Bacillus cereus</name>
    <dbReference type="NCBI Taxonomy" id="1396"/>
    <lineage>
        <taxon>Bacteria</taxon>
        <taxon>Bacillati</taxon>
        <taxon>Bacillota</taxon>
        <taxon>Bacilli</taxon>
        <taxon>Bacillales</taxon>
        <taxon>Bacillaceae</taxon>
        <taxon>Bacillus</taxon>
        <taxon>Bacillus cereus group</taxon>
    </lineage>
</organism>
<dbReference type="GO" id="GO:0003677">
    <property type="term" value="F:DNA binding"/>
    <property type="evidence" value="ECO:0007669"/>
    <property type="project" value="InterPro"/>
</dbReference>
<protein>
    <recommendedName>
        <fullName evidence="3">HTH luxR-type domain-containing protein</fullName>
    </recommendedName>
</protein>
<dbReference type="Proteomes" id="UP000186535">
    <property type="component" value="Unassembled WGS sequence"/>
</dbReference>
<dbReference type="RefSeq" id="WP_073516996.1">
    <property type="nucleotide sequence ID" value="NZ_MPOM01000007.1"/>
</dbReference>
<sequence length="101" mass="11679">MNPILSEKEKEVAILVSKGMKDKDIAKTLYISRRRVGEIIATIKDKWNIHHRVEIGIWVYYHGWITINKVNEVHDDSGIYAKAINRIPLFKHTGGLIKKLT</sequence>
<dbReference type="Gene3D" id="1.10.10.10">
    <property type="entry name" value="Winged helix-like DNA-binding domain superfamily/Winged helix DNA-binding domain"/>
    <property type="match status" value="1"/>
</dbReference>
<evidence type="ECO:0000313" key="4">
    <source>
        <dbReference type="EMBL" id="OKA38740.1"/>
    </source>
</evidence>
<keyword evidence="1" id="KW-0805">Transcription regulation</keyword>
<reference evidence="4 5" key="1">
    <citation type="submission" date="2016-11" db="EMBL/GenBank/DDBJ databases">
        <title>Identification of Bacillus cereus isolated from egg-white.</title>
        <authorList>
            <person name="Soni A."/>
            <person name="Oey I."/>
            <person name="Silcock P."/>
            <person name="Bremer P."/>
        </authorList>
    </citation>
    <scope>NUCLEOTIDE SEQUENCE [LARGE SCALE GENOMIC DNA]</scope>
    <source>
        <strain evidence="4 5">NZAS03</strain>
    </source>
</reference>
<evidence type="ECO:0000256" key="2">
    <source>
        <dbReference type="ARBA" id="ARBA00023163"/>
    </source>
</evidence>
<evidence type="ECO:0000259" key="3">
    <source>
        <dbReference type="PROSITE" id="PS50043"/>
    </source>
</evidence>
<dbReference type="InterPro" id="IPR016032">
    <property type="entry name" value="Sig_transdc_resp-reg_C-effctor"/>
</dbReference>
<evidence type="ECO:0000313" key="5">
    <source>
        <dbReference type="Proteomes" id="UP000186535"/>
    </source>
</evidence>
<evidence type="ECO:0000256" key="1">
    <source>
        <dbReference type="ARBA" id="ARBA00023015"/>
    </source>
</evidence>
<accession>A0A1C4FN21</accession>
<dbReference type="GO" id="GO:0006355">
    <property type="term" value="P:regulation of DNA-templated transcription"/>
    <property type="evidence" value="ECO:0007669"/>
    <property type="project" value="InterPro"/>
</dbReference>
<gene>
    <name evidence="4" type="ORF">BJR07_12580</name>
</gene>
<dbReference type="EMBL" id="MPON01000002">
    <property type="protein sequence ID" value="OKA38740.1"/>
    <property type="molecule type" value="Genomic_DNA"/>
</dbReference>
<dbReference type="InterPro" id="IPR036388">
    <property type="entry name" value="WH-like_DNA-bd_sf"/>
</dbReference>
<name>A0A1C4FN21_BACCE</name>
<comment type="caution">
    <text evidence="4">The sequence shown here is derived from an EMBL/GenBank/DDBJ whole genome shotgun (WGS) entry which is preliminary data.</text>
</comment>
<dbReference type="SUPFAM" id="SSF46894">
    <property type="entry name" value="C-terminal effector domain of the bipartite response regulators"/>
    <property type="match status" value="1"/>
</dbReference>
<dbReference type="PROSITE" id="PS50043">
    <property type="entry name" value="HTH_LUXR_2"/>
    <property type="match status" value="1"/>
</dbReference>
<keyword evidence="2" id="KW-0804">Transcription</keyword>
<dbReference type="Pfam" id="PF00196">
    <property type="entry name" value="GerE"/>
    <property type="match status" value="1"/>
</dbReference>
<feature type="domain" description="HTH luxR-type" evidence="3">
    <location>
        <begin position="1"/>
        <end position="63"/>
    </location>
</feature>